<reference evidence="3 4" key="1">
    <citation type="submission" date="2023-03" db="EMBL/GenBank/DDBJ databases">
        <title>Strain YYF002 represents a novel species in the genus Winogradskyella isolated from seawater.</title>
        <authorList>
            <person name="Fu Z.-Y."/>
        </authorList>
    </citation>
    <scope>NUCLEOTIDE SEQUENCE [LARGE SCALE GENOMIC DNA]</scope>
    <source>
        <strain evidence="3 4">YYF002</strain>
    </source>
</reference>
<comment type="caution">
    <text evidence="3">The sequence shown here is derived from an EMBL/GenBank/DDBJ whole genome shotgun (WGS) entry which is preliminary data.</text>
</comment>
<dbReference type="RefSeq" id="WP_278003881.1">
    <property type="nucleotide sequence ID" value="NZ_JARSBN010000001.1"/>
</dbReference>
<dbReference type="PANTHER" id="PTHR44103">
    <property type="entry name" value="PROPROTEIN CONVERTASE P"/>
    <property type="match status" value="1"/>
</dbReference>
<dbReference type="Pfam" id="PF18962">
    <property type="entry name" value="Por_Secre_tail"/>
    <property type="match status" value="1"/>
</dbReference>
<dbReference type="InterPro" id="IPR013517">
    <property type="entry name" value="FG-GAP"/>
</dbReference>
<keyword evidence="4" id="KW-1185">Reference proteome</keyword>
<dbReference type="Proteomes" id="UP001529085">
    <property type="component" value="Unassembled WGS sequence"/>
</dbReference>
<dbReference type="Gene3D" id="2.130.10.130">
    <property type="entry name" value="Integrin alpha, N-terminal"/>
    <property type="match status" value="1"/>
</dbReference>
<dbReference type="SUPFAM" id="SSF69318">
    <property type="entry name" value="Integrin alpha N-terminal domain"/>
    <property type="match status" value="1"/>
</dbReference>
<accession>A0ABT6FX75</accession>
<dbReference type="NCBIfam" id="TIGR04183">
    <property type="entry name" value="Por_Secre_tail"/>
    <property type="match status" value="1"/>
</dbReference>
<dbReference type="PANTHER" id="PTHR44103:SF1">
    <property type="entry name" value="PROPROTEIN CONVERTASE P"/>
    <property type="match status" value="1"/>
</dbReference>
<protein>
    <submittedName>
        <fullName evidence="3">VCBS repeat-containing protein</fullName>
    </submittedName>
</protein>
<name>A0ABT6FX75_9FLAO</name>
<dbReference type="EMBL" id="JARSBN010000001">
    <property type="protein sequence ID" value="MDG4714393.1"/>
    <property type="molecule type" value="Genomic_DNA"/>
</dbReference>
<keyword evidence="1" id="KW-0732">Signal</keyword>
<dbReference type="Pfam" id="PF13517">
    <property type="entry name" value="FG-GAP_3"/>
    <property type="match status" value="3"/>
</dbReference>
<feature type="domain" description="Secretion system C-terminal sorting" evidence="2">
    <location>
        <begin position="377"/>
        <end position="443"/>
    </location>
</feature>
<dbReference type="InterPro" id="IPR026444">
    <property type="entry name" value="Secre_tail"/>
</dbReference>
<evidence type="ECO:0000256" key="1">
    <source>
        <dbReference type="ARBA" id="ARBA00022729"/>
    </source>
</evidence>
<evidence type="ECO:0000313" key="4">
    <source>
        <dbReference type="Proteomes" id="UP001529085"/>
    </source>
</evidence>
<gene>
    <name evidence="3" type="ORF">P7122_00785</name>
</gene>
<dbReference type="InterPro" id="IPR028994">
    <property type="entry name" value="Integrin_alpha_N"/>
</dbReference>
<evidence type="ECO:0000259" key="2">
    <source>
        <dbReference type="Pfam" id="PF18962"/>
    </source>
</evidence>
<evidence type="ECO:0000313" key="3">
    <source>
        <dbReference type="EMBL" id="MDG4714393.1"/>
    </source>
</evidence>
<proteinExistence type="predicted"/>
<sequence length="446" mass="49386">MKNRLPSLLFLIYIISTHSIIAQFAEPILLQEDTSNITNIVFADINNDNLKDIIVTKKIESTSISYFINLGDLNFSEENVILSGNSLVTNIATGDFNNDGWEDLISIGDNENSVRLHINSNSTFTSQVIDTFTFFESDISASDIDNDGDLDFIAIGGPTFKVFYNDGSANFTQQTISGPQDNFEDFFDITIADIDNDGYEDVITGGANTSVYKNTNGIITYDSTRSSAINNGTNLMVKLIDLDNDGDLDLLSQSNSSSFGIHWIENDGNGNFINTHIIDPNPYSVESVTVKDFDNDEDNDILISDNFDLLIYNNDSLGNFSLPSVIQDNDLSISTVYSEDFDNDGDYDIIWSADLSIQLNNNTLSIDKNPDNNNINIYPNPVLDNINIYTETSGKCTVYNFIGQIIASDIALNSGYNTIKLSNKAQGYIIKIETNNKATYKKVLSK</sequence>
<organism evidence="3 4">
    <name type="scientific">Winogradskyella marincola</name>
    <dbReference type="NCBI Taxonomy" id="3037795"/>
    <lineage>
        <taxon>Bacteria</taxon>
        <taxon>Pseudomonadati</taxon>
        <taxon>Bacteroidota</taxon>
        <taxon>Flavobacteriia</taxon>
        <taxon>Flavobacteriales</taxon>
        <taxon>Flavobacteriaceae</taxon>
        <taxon>Winogradskyella</taxon>
    </lineage>
</organism>